<evidence type="ECO:0000313" key="4">
    <source>
        <dbReference type="Proteomes" id="UP001597403"/>
    </source>
</evidence>
<dbReference type="Proteomes" id="UP001597403">
    <property type="component" value="Unassembled WGS sequence"/>
</dbReference>
<proteinExistence type="inferred from homology"/>
<gene>
    <name evidence="3" type="ORF">ACFSGI_22240</name>
</gene>
<dbReference type="RefSeq" id="WP_204827232.1">
    <property type="nucleotide sequence ID" value="NZ_JBHUGF010000011.1"/>
</dbReference>
<comment type="caution">
    <text evidence="3">The sequence shown here is derived from an EMBL/GenBank/DDBJ whole genome shotgun (WGS) entry which is preliminary data.</text>
</comment>
<dbReference type="PANTHER" id="PTHR22916">
    <property type="entry name" value="GLYCOSYLTRANSFERASE"/>
    <property type="match status" value="1"/>
</dbReference>
<dbReference type="InterPro" id="IPR001173">
    <property type="entry name" value="Glyco_trans_2-like"/>
</dbReference>
<dbReference type="PANTHER" id="PTHR22916:SF3">
    <property type="entry name" value="UDP-GLCNAC:BETAGAL BETA-1,3-N-ACETYLGLUCOSAMINYLTRANSFERASE-LIKE PROTEIN 1"/>
    <property type="match status" value="1"/>
</dbReference>
<feature type="domain" description="Glycosyltransferase 2-like" evidence="2">
    <location>
        <begin position="9"/>
        <end position="132"/>
    </location>
</feature>
<evidence type="ECO:0000256" key="1">
    <source>
        <dbReference type="ARBA" id="ARBA00006739"/>
    </source>
</evidence>
<sequence>MSKQGLLQVLMSTYNGEKYISEQLNSILSQPYQSIKILIRDDGSHDGTIEIINQYQQDYPERIVLIKGENIGVVPSFWNLMEHADLTADYFSFCDQDDVWMPHKAQRAVQLLSEMEKEDHLSSNFEINFKNQAKNVKRTIPSMICTDTQLTDGDLNPTAIWPGMPHLKPSFYNALIQNIAVGATVTFNRATLQLLIDKKRDINTDDIQMHDWWAYLVVSCFGKFHFEHTPSIYYRQHGGNAVGGEWTILQKLKKKWNSFLKHKGNKNLLVQQAKEFKRLYSSEIADPEMRIQLDLFIEPRKNIISRIEYLKKSKLYRQSLMEQLLFRFLIIIGYI</sequence>
<dbReference type="Pfam" id="PF00535">
    <property type="entry name" value="Glycos_transf_2"/>
    <property type="match status" value="1"/>
</dbReference>
<accession>A0ABW4V093</accession>
<dbReference type="CDD" id="cd04196">
    <property type="entry name" value="GT_2_like_d"/>
    <property type="match status" value="1"/>
</dbReference>
<dbReference type="Gene3D" id="3.90.550.10">
    <property type="entry name" value="Spore Coat Polysaccharide Biosynthesis Protein SpsA, Chain A"/>
    <property type="match status" value="1"/>
</dbReference>
<name>A0ABW4V093_9BACL</name>
<reference evidence="4" key="1">
    <citation type="journal article" date="2019" name="Int. J. Syst. Evol. Microbiol.">
        <title>The Global Catalogue of Microorganisms (GCM) 10K type strain sequencing project: providing services to taxonomists for standard genome sequencing and annotation.</title>
        <authorList>
            <consortium name="The Broad Institute Genomics Platform"/>
            <consortium name="The Broad Institute Genome Sequencing Center for Infectious Disease"/>
            <person name="Wu L."/>
            <person name="Ma J."/>
        </authorList>
    </citation>
    <scope>NUCLEOTIDE SEQUENCE [LARGE SCALE GENOMIC DNA]</scope>
    <source>
        <strain evidence="4">CGMCC 1.15067</strain>
    </source>
</reference>
<evidence type="ECO:0000259" key="2">
    <source>
        <dbReference type="Pfam" id="PF00535"/>
    </source>
</evidence>
<comment type="similarity">
    <text evidence="1">Belongs to the glycosyltransferase 2 family.</text>
</comment>
<dbReference type="SUPFAM" id="SSF53448">
    <property type="entry name" value="Nucleotide-diphospho-sugar transferases"/>
    <property type="match status" value="1"/>
</dbReference>
<evidence type="ECO:0000313" key="3">
    <source>
        <dbReference type="EMBL" id="MFD1992705.1"/>
    </source>
</evidence>
<dbReference type="EMBL" id="JBHUGF010000011">
    <property type="protein sequence ID" value="MFD1992705.1"/>
    <property type="molecule type" value="Genomic_DNA"/>
</dbReference>
<dbReference type="InterPro" id="IPR029044">
    <property type="entry name" value="Nucleotide-diphossugar_trans"/>
</dbReference>
<organism evidence="3 4">
    <name type="scientific">Paenibacillus nicotianae</name>
    <dbReference type="NCBI Taxonomy" id="1526551"/>
    <lineage>
        <taxon>Bacteria</taxon>
        <taxon>Bacillati</taxon>
        <taxon>Bacillota</taxon>
        <taxon>Bacilli</taxon>
        <taxon>Bacillales</taxon>
        <taxon>Paenibacillaceae</taxon>
        <taxon>Paenibacillus</taxon>
    </lineage>
</organism>
<keyword evidence="4" id="KW-1185">Reference proteome</keyword>
<protein>
    <submittedName>
        <fullName evidence="3">Glycosyltransferase family 2 protein</fullName>
    </submittedName>
</protein>